<protein>
    <submittedName>
        <fullName evidence="1">Expressed protein</fullName>
    </submittedName>
</protein>
<dbReference type="KEGG" id="cne:CNA08030"/>
<proteinExistence type="predicted"/>
<accession>Q55YQ0</accession>
<dbReference type="AlphaFoldDB" id="Q5KN21"/>
<dbReference type="Proteomes" id="UP000002149">
    <property type="component" value="Chromosome 1"/>
</dbReference>
<reference evidence="1 2" key="1">
    <citation type="journal article" date="2005" name="Science">
        <title>The genome of the basidiomycetous yeast and human pathogen Cryptococcus neoformans.</title>
        <authorList>
            <person name="Loftus B.J."/>
            <person name="Fung E."/>
            <person name="Roncaglia P."/>
            <person name="Rowley D."/>
            <person name="Amedeo P."/>
            <person name="Bruno D."/>
            <person name="Vamathevan J."/>
            <person name="Miranda M."/>
            <person name="Anderson I.J."/>
            <person name="Fraser J.A."/>
            <person name="Allen J.E."/>
            <person name="Bosdet I.E."/>
            <person name="Brent M.R."/>
            <person name="Chiu R."/>
            <person name="Doering T.L."/>
            <person name="Donlin M.J."/>
            <person name="D'Souza C.A."/>
            <person name="Fox D.S."/>
            <person name="Grinberg V."/>
            <person name="Fu J."/>
            <person name="Fukushima M."/>
            <person name="Haas B.J."/>
            <person name="Huang J.C."/>
            <person name="Janbon G."/>
            <person name="Jones S.J."/>
            <person name="Koo H.L."/>
            <person name="Krzywinski M.I."/>
            <person name="Kwon-Chung J.K."/>
            <person name="Lengeler K.B."/>
            <person name="Maiti R."/>
            <person name="Marra M.A."/>
            <person name="Marra R.E."/>
            <person name="Mathewson C.A."/>
            <person name="Mitchell T.G."/>
            <person name="Pertea M."/>
            <person name="Riggs F.R."/>
            <person name="Salzberg S.L."/>
            <person name="Schein J.E."/>
            <person name="Shvartsbeyn A."/>
            <person name="Shin H."/>
            <person name="Shumway M."/>
            <person name="Specht C.A."/>
            <person name="Suh B.B."/>
            <person name="Tenney A."/>
            <person name="Utterback T.R."/>
            <person name="Wickes B.L."/>
            <person name="Wortman J.R."/>
            <person name="Wye N.H."/>
            <person name="Kronstad J.W."/>
            <person name="Lodge J.K."/>
            <person name="Heitman J."/>
            <person name="Davis R.W."/>
            <person name="Fraser C.M."/>
            <person name="Hyman R.W."/>
        </authorList>
    </citation>
    <scope>NUCLEOTIDE SEQUENCE [LARGE SCALE GENOMIC DNA]</scope>
    <source>
        <strain evidence="2">JEC21 / ATCC MYA-565</strain>
    </source>
</reference>
<evidence type="ECO:0000313" key="1">
    <source>
        <dbReference type="EMBL" id="AAW41363.1"/>
    </source>
</evidence>
<dbReference type="InParanoid" id="Q5KN21"/>
<dbReference type="eggNOG" id="ENOG502RECS">
    <property type="taxonomic scope" value="Eukaryota"/>
</dbReference>
<dbReference type="OrthoDB" id="3247418at2759"/>
<dbReference type="PaxDb" id="214684-Q5KN21"/>
<accession>Q5KN21</accession>
<dbReference type="EMBL" id="AE017341">
    <property type="protein sequence ID" value="AAW41363.1"/>
    <property type="molecule type" value="Genomic_DNA"/>
</dbReference>
<dbReference type="HOGENOM" id="CLU_1547511_0_0_1"/>
<dbReference type="RefSeq" id="XP_024512067.1">
    <property type="nucleotide sequence ID" value="XM_024656406.1"/>
</dbReference>
<gene>
    <name evidence="1" type="ordered locus">CNA08030</name>
</gene>
<dbReference type="GeneID" id="3253663"/>
<name>Q5KN21_CRYD1</name>
<keyword evidence="2" id="KW-1185">Reference proteome</keyword>
<sequence length="173" mass="19856">MIFSNGRHPYLPSCVTNIHIVKQLSDNILAHGPIYGWWVFALERINGRIKNIKMSGRNMFQGQVVELRSLLRQRFALQRLNTLATSELEPAEKQLGEQLIEGYRKGGIDLGMDNDVSRPTQEVFRRFLNDYLSRVSGRSPAAPVLGSVIHHFEFHREIAVHGYRFRPLGPTFQ</sequence>
<evidence type="ECO:0000313" key="2">
    <source>
        <dbReference type="Proteomes" id="UP000002149"/>
    </source>
</evidence>
<dbReference type="VEuPathDB" id="FungiDB:CNA08030"/>
<organism evidence="1 2">
    <name type="scientific">Cryptococcus deneoformans (strain JEC21 / ATCC MYA-565)</name>
    <name type="common">Cryptococcus neoformans var. neoformans serotype D</name>
    <dbReference type="NCBI Taxonomy" id="214684"/>
    <lineage>
        <taxon>Eukaryota</taxon>
        <taxon>Fungi</taxon>
        <taxon>Dikarya</taxon>
        <taxon>Basidiomycota</taxon>
        <taxon>Agaricomycotina</taxon>
        <taxon>Tremellomycetes</taxon>
        <taxon>Tremellales</taxon>
        <taxon>Cryptococcaceae</taxon>
        <taxon>Cryptococcus</taxon>
        <taxon>Cryptococcus neoformans species complex</taxon>
    </lineage>
</organism>